<evidence type="ECO:0000256" key="2">
    <source>
        <dbReference type="ARBA" id="ARBA00006275"/>
    </source>
</evidence>
<dbReference type="InterPro" id="IPR012944">
    <property type="entry name" value="SusD_RagB_dom"/>
</dbReference>
<sequence length="543" mass="60420">MRLYIYLSIIVALASSCSKDFLDTRIDTSQTDETIASNYATLFSFGNAPYVYMRDGLTALDGNLFAAATDEAEQTAPASLSLFFNQGSWNATTNPDNYYSSYYAGIRAANYFLERSVAYKTILGTSRDTISASEKINYHNDVQNIAWFRGEAHMLRAWYYFELSKRYGGVPLVTKVLSTSDNTNLPATPYDSIISFIVSEVDTYKDSVQLNWKTSSFSNYDGRFTKGAALAIKARALLYAASPLHNPGGDVTKWQKAAEAVHDVIALGLYSLDANYRTYFLLNNPVTSNETIYAIREPASNLFETSNYPIATSGGKSGVTPSQNLVADYEYTGTPDPANPYANRDPRLGYSVVTNGSTWNGRTINIAAGGTDDMANTNSSRTGYYLKKFVNDGLNLIQGQTVVHTWIVFRYGEILLEYAEAMNEAYGPDNDNGYGLTARAAINMVRSRTGVNMPAVTTTTDFIAAVKHERRIELAFEDHRYWDLIRWKDAAVALNAPLQGVHSDYTVFNVENRVFDANKMYYYPFPQSEISKSGGVLKQNPNW</sequence>
<keyword evidence="4" id="KW-0472">Membrane</keyword>
<keyword evidence="3" id="KW-0732">Signal</keyword>
<dbReference type="Pfam" id="PF14322">
    <property type="entry name" value="SusD-like_3"/>
    <property type="match status" value="1"/>
</dbReference>
<evidence type="ECO:0000256" key="1">
    <source>
        <dbReference type="ARBA" id="ARBA00004442"/>
    </source>
</evidence>
<evidence type="ECO:0000256" key="4">
    <source>
        <dbReference type="ARBA" id="ARBA00023136"/>
    </source>
</evidence>
<dbReference type="Proteomes" id="UP000468388">
    <property type="component" value="Unassembled WGS sequence"/>
</dbReference>
<organism evidence="8 9">
    <name type="scientific">Chitinophaga oryziterrae</name>
    <dbReference type="NCBI Taxonomy" id="1031224"/>
    <lineage>
        <taxon>Bacteria</taxon>
        <taxon>Pseudomonadati</taxon>
        <taxon>Bacteroidota</taxon>
        <taxon>Chitinophagia</taxon>
        <taxon>Chitinophagales</taxon>
        <taxon>Chitinophagaceae</taxon>
        <taxon>Chitinophaga</taxon>
    </lineage>
</organism>
<evidence type="ECO:0000313" key="8">
    <source>
        <dbReference type="EMBL" id="MVT43965.1"/>
    </source>
</evidence>
<proteinExistence type="inferred from homology"/>
<dbReference type="SUPFAM" id="SSF48452">
    <property type="entry name" value="TPR-like"/>
    <property type="match status" value="1"/>
</dbReference>
<evidence type="ECO:0000259" key="6">
    <source>
        <dbReference type="Pfam" id="PF07980"/>
    </source>
</evidence>
<keyword evidence="9" id="KW-1185">Reference proteome</keyword>
<dbReference type="AlphaFoldDB" id="A0A6N8JF71"/>
<comment type="similarity">
    <text evidence="2">Belongs to the SusD family.</text>
</comment>
<feature type="domain" description="SusD-like N-terminal" evidence="7">
    <location>
        <begin position="20"/>
        <end position="236"/>
    </location>
</feature>
<protein>
    <submittedName>
        <fullName evidence="8">RagB/SusD family nutrient uptake outer membrane protein</fullName>
    </submittedName>
</protein>
<feature type="domain" description="RagB/SusD" evidence="6">
    <location>
        <begin position="306"/>
        <end position="543"/>
    </location>
</feature>
<dbReference type="InterPro" id="IPR011990">
    <property type="entry name" value="TPR-like_helical_dom_sf"/>
</dbReference>
<dbReference type="Pfam" id="PF07980">
    <property type="entry name" value="SusD_RagB"/>
    <property type="match status" value="1"/>
</dbReference>
<evidence type="ECO:0000259" key="7">
    <source>
        <dbReference type="Pfam" id="PF14322"/>
    </source>
</evidence>
<comment type="subcellular location">
    <subcellularLocation>
        <location evidence="1">Cell outer membrane</location>
    </subcellularLocation>
</comment>
<dbReference type="OrthoDB" id="691231at2"/>
<evidence type="ECO:0000256" key="3">
    <source>
        <dbReference type="ARBA" id="ARBA00022729"/>
    </source>
</evidence>
<keyword evidence="5" id="KW-0998">Cell outer membrane</keyword>
<dbReference type="RefSeq" id="WP_157302771.1">
    <property type="nucleotide sequence ID" value="NZ_BAAAZB010000001.1"/>
</dbReference>
<dbReference type="Gene3D" id="1.25.40.390">
    <property type="match status" value="1"/>
</dbReference>
<dbReference type="GO" id="GO:0009279">
    <property type="term" value="C:cell outer membrane"/>
    <property type="evidence" value="ECO:0007669"/>
    <property type="project" value="UniProtKB-SubCell"/>
</dbReference>
<dbReference type="PROSITE" id="PS51257">
    <property type="entry name" value="PROKAR_LIPOPROTEIN"/>
    <property type="match status" value="1"/>
</dbReference>
<comment type="caution">
    <text evidence="8">The sequence shown here is derived from an EMBL/GenBank/DDBJ whole genome shotgun (WGS) entry which is preliminary data.</text>
</comment>
<accession>A0A6N8JF71</accession>
<reference evidence="8 9" key="1">
    <citation type="submission" date="2019-12" db="EMBL/GenBank/DDBJ databases">
        <title>The draft genomic sequence of strain Chitinophaga oryziterrae JCM 16595.</title>
        <authorList>
            <person name="Zhang X."/>
        </authorList>
    </citation>
    <scope>NUCLEOTIDE SEQUENCE [LARGE SCALE GENOMIC DNA]</scope>
    <source>
        <strain evidence="8 9">JCM 16595</strain>
    </source>
</reference>
<name>A0A6N8JF71_9BACT</name>
<gene>
    <name evidence="8" type="ORF">GO495_25440</name>
</gene>
<dbReference type="EMBL" id="WRXO01000009">
    <property type="protein sequence ID" value="MVT43965.1"/>
    <property type="molecule type" value="Genomic_DNA"/>
</dbReference>
<dbReference type="InterPro" id="IPR033985">
    <property type="entry name" value="SusD-like_N"/>
</dbReference>
<evidence type="ECO:0000256" key="5">
    <source>
        <dbReference type="ARBA" id="ARBA00023237"/>
    </source>
</evidence>
<evidence type="ECO:0000313" key="9">
    <source>
        <dbReference type="Proteomes" id="UP000468388"/>
    </source>
</evidence>